<gene>
    <name evidence="2" type="ORF">R5W23_003640</name>
</gene>
<feature type="chain" id="PRO_5046629917" description="HEAT repeat domain-containing protein" evidence="1">
    <location>
        <begin position="27"/>
        <end position="477"/>
    </location>
</feature>
<evidence type="ECO:0008006" key="4">
    <source>
        <dbReference type="Google" id="ProtNLM"/>
    </source>
</evidence>
<evidence type="ECO:0000313" key="3">
    <source>
        <dbReference type="Proteomes" id="UP001272242"/>
    </source>
</evidence>
<organism evidence="2 3">
    <name type="scientific">Gemmata algarum</name>
    <dbReference type="NCBI Taxonomy" id="2975278"/>
    <lineage>
        <taxon>Bacteria</taxon>
        <taxon>Pseudomonadati</taxon>
        <taxon>Planctomycetota</taxon>
        <taxon>Planctomycetia</taxon>
        <taxon>Gemmatales</taxon>
        <taxon>Gemmataceae</taxon>
        <taxon>Gemmata</taxon>
    </lineage>
</organism>
<keyword evidence="3" id="KW-1185">Reference proteome</keyword>
<evidence type="ECO:0000313" key="2">
    <source>
        <dbReference type="EMBL" id="MDY3562192.1"/>
    </source>
</evidence>
<sequence>MALARCICWTLLAGVGFALFAGPAPGQTPPLPKKDSSAVEKVIGYRDAPKGIPATELKEAKEHFAKFAKYYAEVVAHPSVYKTPQEFKLDSPGTLHLSIDGPNGILQDIARFTLEAAPGATRPTPEHAVYIRELGAALDAAFKELIEKHPDPIVRVNAARVLSIVCRSGSAAHYPTLTELIGNANTRTEIKYYSLQGAANLLAAYDADWLKTRNHVAQTEEPNLVGELVKVLDAGVNDPARLVAGLPENKVAKAAEDQLAVVALVRRQAIKALAQFRYVSSADASGQVIYPVHTLARVALSDPALVPAPGPADTAEAVIGICNMAPVQVKGVRIAPLKYNADAALEAVTAGLITFASPRAADAFDRRLPWRSYSLRIAVAVRNWRPLFDPDFDVAKPNAYDAARVPVSVEEFYKDTIPKVLAPMDRVDATGKPDIGAKVDIEGLRSRLAALRANPNRSTTLLPGVTATSIEFGPKQK</sequence>
<name>A0ABU5F3P2_9BACT</name>
<feature type="signal peptide" evidence="1">
    <location>
        <begin position="1"/>
        <end position="26"/>
    </location>
</feature>
<protein>
    <recommendedName>
        <fullName evidence="4">HEAT repeat domain-containing protein</fullName>
    </recommendedName>
</protein>
<comment type="caution">
    <text evidence="2">The sequence shown here is derived from an EMBL/GenBank/DDBJ whole genome shotgun (WGS) entry which is preliminary data.</text>
</comment>
<keyword evidence="1" id="KW-0732">Signal</keyword>
<dbReference type="EMBL" id="JAXBLV010000209">
    <property type="protein sequence ID" value="MDY3562192.1"/>
    <property type="molecule type" value="Genomic_DNA"/>
</dbReference>
<evidence type="ECO:0000256" key="1">
    <source>
        <dbReference type="SAM" id="SignalP"/>
    </source>
</evidence>
<proteinExistence type="predicted"/>
<dbReference type="Proteomes" id="UP001272242">
    <property type="component" value="Unassembled WGS sequence"/>
</dbReference>
<accession>A0ABU5F3P2</accession>
<reference evidence="3" key="1">
    <citation type="journal article" date="2023" name="Mar. Drugs">
        <title>Gemmata algarum, a Novel Planctomycete Isolated from an Algal Mat, Displays Antimicrobial Activity.</title>
        <authorList>
            <person name="Kumar G."/>
            <person name="Kallscheuer N."/>
            <person name="Kashif M."/>
            <person name="Ahamad S."/>
            <person name="Jagadeeshwari U."/>
            <person name="Pannikurungottu S."/>
            <person name="Haufschild T."/>
            <person name="Kabuu M."/>
            <person name="Sasikala C."/>
            <person name="Jogler C."/>
            <person name="Ramana C."/>
        </authorList>
    </citation>
    <scope>NUCLEOTIDE SEQUENCE [LARGE SCALE GENOMIC DNA]</scope>
    <source>
        <strain evidence="3">JC673</strain>
    </source>
</reference>
<dbReference type="RefSeq" id="WP_320688520.1">
    <property type="nucleotide sequence ID" value="NZ_JAXBLV010000209.1"/>
</dbReference>